<gene>
    <name evidence="1" type="ORF">G3I21_28005</name>
</gene>
<dbReference type="EMBL" id="JAAGMR010000321">
    <property type="protein sequence ID" value="NEB95474.1"/>
    <property type="molecule type" value="Genomic_DNA"/>
</dbReference>
<name>A0A7K3QZY3_9ACTN</name>
<proteinExistence type="predicted"/>
<dbReference type="AlphaFoldDB" id="A0A7K3QZY3"/>
<dbReference type="GO" id="GO:0006508">
    <property type="term" value="P:proteolysis"/>
    <property type="evidence" value="ECO:0007669"/>
    <property type="project" value="InterPro"/>
</dbReference>
<dbReference type="GO" id="GO:0004176">
    <property type="term" value="F:ATP-dependent peptidase activity"/>
    <property type="evidence" value="ECO:0007669"/>
    <property type="project" value="InterPro"/>
</dbReference>
<dbReference type="Proteomes" id="UP000470520">
    <property type="component" value="Unassembled WGS sequence"/>
</dbReference>
<dbReference type="GO" id="GO:0005524">
    <property type="term" value="F:ATP binding"/>
    <property type="evidence" value="ECO:0007669"/>
    <property type="project" value="InterPro"/>
</dbReference>
<dbReference type="SUPFAM" id="SSF140990">
    <property type="entry name" value="FtsH protease domain-like"/>
    <property type="match status" value="1"/>
</dbReference>
<reference evidence="1 2" key="1">
    <citation type="submission" date="2020-01" db="EMBL/GenBank/DDBJ databases">
        <title>Insect and environment-associated Actinomycetes.</title>
        <authorList>
            <person name="Currrie C."/>
            <person name="Chevrette M."/>
            <person name="Carlson C."/>
            <person name="Stubbendieck R."/>
            <person name="Wendt-Pienkowski E."/>
        </authorList>
    </citation>
    <scope>NUCLEOTIDE SEQUENCE [LARGE SCALE GENOMIC DNA]</scope>
    <source>
        <strain evidence="1 2">SID7754</strain>
    </source>
</reference>
<organism evidence="1 2">
    <name type="scientific">Streptomyces bauhiniae</name>
    <dbReference type="NCBI Taxonomy" id="2340725"/>
    <lineage>
        <taxon>Bacteria</taxon>
        <taxon>Bacillati</taxon>
        <taxon>Actinomycetota</taxon>
        <taxon>Actinomycetes</taxon>
        <taxon>Kitasatosporales</taxon>
        <taxon>Streptomycetaceae</taxon>
        <taxon>Streptomyces</taxon>
    </lineage>
</organism>
<dbReference type="GO" id="GO:0004222">
    <property type="term" value="F:metalloendopeptidase activity"/>
    <property type="evidence" value="ECO:0007669"/>
    <property type="project" value="InterPro"/>
</dbReference>
<comment type="caution">
    <text evidence="1">The sequence shown here is derived from an EMBL/GenBank/DDBJ whole genome shotgun (WGS) entry which is preliminary data.</text>
</comment>
<dbReference type="InterPro" id="IPR037219">
    <property type="entry name" value="Peptidase_M41-like"/>
</dbReference>
<dbReference type="RefSeq" id="WP_164194304.1">
    <property type="nucleotide sequence ID" value="NZ_JAAGMR010000321.1"/>
</dbReference>
<sequence length="199" mass="21752">MTTTAPAPEILMDHTGKPRPVFDMPLTYDAARLGIAFHEAGHAVLSMAYGMRVITSEVIAWQVEPNVMRLTGNTTWQALHTSPWHFAAQAAAGEIAQVNYLMVYGLWTPERAAACDSAHDREHAIDILDQFGYRLAHGHVPPGGRSWGMAQGMARRKVAYLWREIRTVAHAMNEHTALTGDEIADLTGLVNPPMNGGAA</sequence>
<protein>
    <recommendedName>
        <fullName evidence="3">Peptidase M41 domain-containing protein</fullName>
    </recommendedName>
</protein>
<accession>A0A7K3QZY3</accession>
<evidence type="ECO:0000313" key="1">
    <source>
        <dbReference type="EMBL" id="NEB95474.1"/>
    </source>
</evidence>
<evidence type="ECO:0000313" key="2">
    <source>
        <dbReference type="Proteomes" id="UP000470520"/>
    </source>
</evidence>
<evidence type="ECO:0008006" key="3">
    <source>
        <dbReference type="Google" id="ProtNLM"/>
    </source>
</evidence>